<reference evidence="1" key="2">
    <citation type="submission" date="2025-09" db="UniProtKB">
        <authorList>
            <consortium name="Ensembl"/>
        </authorList>
    </citation>
    <scope>IDENTIFICATION</scope>
</reference>
<dbReference type="Ensembl" id="ENSZLMT00000013446.1">
    <property type="protein sequence ID" value="ENSZLMP00000013085.1"/>
    <property type="gene ID" value="ENSZLMG00000009121.1"/>
</dbReference>
<accession>A0A8D2PE28</accession>
<dbReference type="AlphaFoldDB" id="A0A8D2PE28"/>
<protein>
    <submittedName>
        <fullName evidence="1">Uncharacterized protein</fullName>
    </submittedName>
</protein>
<dbReference type="Proteomes" id="UP000694401">
    <property type="component" value="Unassembled WGS sequence"/>
</dbReference>
<keyword evidence="2" id="KW-1185">Reference proteome</keyword>
<evidence type="ECO:0000313" key="2">
    <source>
        <dbReference type="Proteomes" id="UP000694401"/>
    </source>
</evidence>
<organism evidence="1 2">
    <name type="scientific">Zosterops lateralis melanops</name>
    <dbReference type="NCBI Taxonomy" id="1220523"/>
    <lineage>
        <taxon>Eukaryota</taxon>
        <taxon>Metazoa</taxon>
        <taxon>Chordata</taxon>
        <taxon>Craniata</taxon>
        <taxon>Vertebrata</taxon>
        <taxon>Euteleostomi</taxon>
        <taxon>Archelosauria</taxon>
        <taxon>Archosauria</taxon>
        <taxon>Dinosauria</taxon>
        <taxon>Saurischia</taxon>
        <taxon>Theropoda</taxon>
        <taxon>Coelurosauria</taxon>
        <taxon>Aves</taxon>
        <taxon>Neognathae</taxon>
        <taxon>Neoaves</taxon>
        <taxon>Telluraves</taxon>
        <taxon>Australaves</taxon>
        <taxon>Passeriformes</taxon>
        <taxon>Sylvioidea</taxon>
        <taxon>Zosteropidae</taxon>
        <taxon>Zosterops</taxon>
    </lineage>
</organism>
<name>A0A8D2PE28_ZOSLA</name>
<reference evidence="1" key="1">
    <citation type="submission" date="2025-08" db="UniProtKB">
        <authorList>
            <consortium name="Ensembl"/>
        </authorList>
    </citation>
    <scope>IDENTIFICATION</scope>
</reference>
<sequence>LGEISWTNTSLKNIPMISSRAEAARYPMYIDNVIVIMSCYLGKAKDWSCLRLWVNPWLNLSSCSSNAGSVQASRFKGFPGICRSFSHLSGLSTGPQRRCSELFNYLKLLETHADTCVYYA</sequence>
<evidence type="ECO:0000313" key="1">
    <source>
        <dbReference type="Ensembl" id="ENSZLMP00000013085.1"/>
    </source>
</evidence>
<proteinExistence type="predicted"/>